<name>A0A9P8TFR5_9ASCO</name>
<protein>
    <recommendedName>
        <fullName evidence="4">N2227-domain-containing protein</fullName>
    </recommendedName>
</protein>
<dbReference type="PANTHER" id="PTHR12303:SF11">
    <property type="entry name" value="AER338CP"/>
    <property type="match status" value="1"/>
</dbReference>
<evidence type="ECO:0000256" key="1">
    <source>
        <dbReference type="SAM" id="Phobius"/>
    </source>
</evidence>
<keyword evidence="1" id="KW-0812">Transmembrane</keyword>
<dbReference type="GO" id="GO:0008757">
    <property type="term" value="F:S-adenosylmethionine-dependent methyltransferase activity"/>
    <property type="evidence" value="ECO:0007669"/>
    <property type="project" value="InterPro"/>
</dbReference>
<dbReference type="PANTHER" id="PTHR12303">
    <property type="entry name" value="CARNOSINE N-METHYLTRANSFERASE"/>
    <property type="match status" value="1"/>
</dbReference>
<dbReference type="EMBL" id="JAEUBF010000550">
    <property type="protein sequence ID" value="KAH3677149.1"/>
    <property type="molecule type" value="Genomic_DNA"/>
</dbReference>
<feature type="transmembrane region" description="Helical" evidence="1">
    <location>
        <begin position="12"/>
        <end position="31"/>
    </location>
</feature>
<evidence type="ECO:0000313" key="3">
    <source>
        <dbReference type="Proteomes" id="UP000769528"/>
    </source>
</evidence>
<organism evidence="2 3">
    <name type="scientific">Wickerhamomyces mucosus</name>
    <dbReference type="NCBI Taxonomy" id="1378264"/>
    <lineage>
        <taxon>Eukaryota</taxon>
        <taxon>Fungi</taxon>
        <taxon>Dikarya</taxon>
        <taxon>Ascomycota</taxon>
        <taxon>Saccharomycotina</taxon>
        <taxon>Saccharomycetes</taxon>
        <taxon>Phaffomycetales</taxon>
        <taxon>Wickerhamomycetaceae</taxon>
        <taxon>Wickerhamomyces</taxon>
    </lineage>
</organism>
<sequence length="418" mass="47945">MSSQSTVSPDIQLILTRLSLLLVIYAAGLVIAPSSQLPLLVFCVGMASTFYRTNSFKWLIDKFVKLDMTSERQDIVNAIASLKRYETLALAWNNHKTRTFKRVSWEDQKQAREIGYYDHLMSVNQAIHDNGALCQRIVKEAIKKHGISELELKSSLYSKANSRVIEAICHYARDWTELGDGELKPLLSYIIENLDRNISVEDRSKTVLIIPGSGLGRIAHELSSLTPQFKSVQAVEFSSLMHLCNEFIYSEPQTESFQLHPYVHTYSHHITKANHTRSITLKKQPTKPSNLTLNFKDFRKFNLPESIEYDNVVIVTAFFLDTAQNLFEYFASIERLIGSKTGLWINIGPLKYGTAPVVEFSLEELRHLRKIRGWKDIDEPKPYGEEISGYLTDVKGLWQGYYGLGRWTSKYSENRKNY</sequence>
<evidence type="ECO:0008006" key="4">
    <source>
        <dbReference type="Google" id="ProtNLM"/>
    </source>
</evidence>
<reference evidence="2" key="2">
    <citation type="submission" date="2021-01" db="EMBL/GenBank/DDBJ databases">
        <authorList>
            <person name="Schikora-Tamarit M.A."/>
        </authorList>
    </citation>
    <scope>NUCLEOTIDE SEQUENCE</scope>
    <source>
        <strain evidence="2">CBS6341</strain>
    </source>
</reference>
<gene>
    <name evidence="2" type="ORF">WICMUC_001904</name>
</gene>
<accession>A0A9P8TFR5</accession>
<keyword evidence="1" id="KW-1133">Transmembrane helix</keyword>
<reference evidence="2" key="1">
    <citation type="journal article" date="2021" name="Open Biol.">
        <title>Shared evolutionary footprints suggest mitochondrial oxidative damage underlies multiple complex I losses in fungi.</title>
        <authorList>
            <person name="Schikora-Tamarit M.A."/>
            <person name="Marcet-Houben M."/>
            <person name="Nosek J."/>
            <person name="Gabaldon T."/>
        </authorList>
    </citation>
    <scope>NUCLEOTIDE SEQUENCE</scope>
    <source>
        <strain evidence="2">CBS6341</strain>
    </source>
</reference>
<dbReference type="InterPro" id="IPR012901">
    <property type="entry name" value="CARME"/>
</dbReference>
<dbReference type="Pfam" id="PF07942">
    <property type="entry name" value="CARME"/>
    <property type="match status" value="1"/>
</dbReference>
<dbReference type="OrthoDB" id="978at2759"/>
<dbReference type="SMART" id="SM01296">
    <property type="entry name" value="N2227"/>
    <property type="match status" value="1"/>
</dbReference>
<keyword evidence="1" id="KW-0472">Membrane</keyword>
<comment type="caution">
    <text evidence="2">The sequence shown here is derived from an EMBL/GenBank/DDBJ whole genome shotgun (WGS) entry which is preliminary data.</text>
</comment>
<proteinExistence type="predicted"/>
<dbReference type="Proteomes" id="UP000769528">
    <property type="component" value="Unassembled WGS sequence"/>
</dbReference>
<evidence type="ECO:0000313" key="2">
    <source>
        <dbReference type="EMBL" id="KAH3677149.1"/>
    </source>
</evidence>
<keyword evidence="3" id="KW-1185">Reference proteome</keyword>
<dbReference type="AlphaFoldDB" id="A0A9P8TFR5"/>